<dbReference type="PANTHER" id="PTHR37038">
    <property type="entry name" value="TRANSCRIPTIONAL REGULATOR-RELATED"/>
    <property type="match status" value="1"/>
</dbReference>
<sequence length="294" mass="34301">MGKIMESIGEKFKNIRESKNLSLRFVAGNTTTSSFLSKFERGISGISLDTLMPVLRNMNMTTSEFLNYVIDADDSYYTLQINALRKLSMANDTQKLIEKSNEENELWGKTHDITHQHLALIAKALWCENEGKLLEPYEQKQIQEYLFNAEVFYHYELIMINYTLSALPIEYQIQMGKEMFNKLPNNYFVTEYRDIITMIINNIIISCIEEEYYEVAAEYIAMLKSNFDSSVYYRVHVQLKFFQGLLFIQKGQIVEGTRLANFTITVMDEIGNKEKAADYRVMLDKYLNKLNISN</sequence>
<feature type="domain" description="HTH cro/C1-type" evidence="1">
    <location>
        <begin position="12"/>
        <end position="65"/>
    </location>
</feature>
<dbReference type="Proteomes" id="UP000292886">
    <property type="component" value="Chromosome"/>
</dbReference>
<evidence type="ECO:0000313" key="3">
    <source>
        <dbReference type="Proteomes" id="UP000292886"/>
    </source>
</evidence>
<gene>
    <name evidence="2" type="ORF">EQG49_06250</name>
</gene>
<protein>
    <submittedName>
        <fullName evidence="2">Rgg/GadR/MutR family transcriptional regulator</fullName>
    </submittedName>
</protein>
<dbReference type="Gene3D" id="1.25.40.400">
    <property type="match status" value="1"/>
</dbReference>
<evidence type="ECO:0000313" key="2">
    <source>
        <dbReference type="EMBL" id="QBO36086.1"/>
    </source>
</evidence>
<dbReference type="PANTHER" id="PTHR37038:SF12">
    <property type="entry name" value="TRANSCRIPTIONAL REGULATOR"/>
    <property type="match status" value="1"/>
</dbReference>
<proteinExistence type="predicted"/>
<dbReference type="Pfam" id="PF21259">
    <property type="entry name" value="Rgg_C"/>
    <property type="match status" value="1"/>
</dbReference>
<dbReference type="Gene3D" id="1.10.260.40">
    <property type="entry name" value="lambda repressor-like DNA-binding domains"/>
    <property type="match status" value="1"/>
</dbReference>
<accession>A0A4P6YTS0</accession>
<evidence type="ECO:0000259" key="1">
    <source>
        <dbReference type="PROSITE" id="PS50943"/>
    </source>
</evidence>
<organism evidence="2 3">
    <name type="scientific">Periweissella cryptocerci</name>
    <dbReference type="NCBI Taxonomy" id="2506420"/>
    <lineage>
        <taxon>Bacteria</taxon>
        <taxon>Bacillati</taxon>
        <taxon>Bacillota</taxon>
        <taxon>Bacilli</taxon>
        <taxon>Lactobacillales</taxon>
        <taxon>Lactobacillaceae</taxon>
        <taxon>Periweissella</taxon>
    </lineage>
</organism>
<dbReference type="GO" id="GO:0003677">
    <property type="term" value="F:DNA binding"/>
    <property type="evidence" value="ECO:0007669"/>
    <property type="project" value="InterPro"/>
</dbReference>
<dbReference type="InterPro" id="IPR001387">
    <property type="entry name" value="Cro/C1-type_HTH"/>
</dbReference>
<dbReference type="CDD" id="cd00093">
    <property type="entry name" value="HTH_XRE"/>
    <property type="match status" value="1"/>
</dbReference>
<dbReference type="NCBIfam" id="TIGR01716">
    <property type="entry name" value="RGG_Cterm"/>
    <property type="match status" value="1"/>
</dbReference>
<dbReference type="SMART" id="SM00530">
    <property type="entry name" value="HTH_XRE"/>
    <property type="match status" value="1"/>
</dbReference>
<reference evidence="3" key="1">
    <citation type="submission" date="2019-03" db="EMBL/GenBank/DDBJ databases">
        <title>Weissella sp. 26KH-42 Genome sequencing.</title>
        <authorList>
            <person name="Heo J."/>
            <person name="Kim S.-J."/>
            <person name="Kim J.-S."/>
            <person name="Hong S.-B."/>
            <person name="Kwon S.-W."/>
        </authorList>
    </citation>
    <scope>NUCLEOTIDE SEQUENCE [LARGE SCALE GENOMIC DNA]</scope>
    <source>
        <strain evidence="3">26KH-42</strain>
    </source>
</reference>
<dbReference type="InterPro" id="IPR010982">
    <property type="entry name" value="Lambda_DNA-bd_dom_sf"/>
</dbReference>
<dbReference type="InterPro" id="IPR010057">
    <property type="entry name" value="Transcription_activator_Rgg_C"/>
</dbReference>
<dbReference type="KEGG" id="wei:EQG49_06250"/>
<dbReference type="PROSITE" id="PS50943">
    <property type="entry name" value="HTH_CROC1"/>
    <property type="match status" value="1"/>
</dbReference>
<dbReference type="EMBL" id="CP037940">
    <property type="protein sequence ID" value="QBO36086.1"/>
    <property type="molecule type" value="Genomic_DNA"/>
</dbReference>
<dbReference type="OrthoDB" id="2296017at2"/>
<keyword evidence="3" id="KW-1185">Reference proteome</keyword>
<dbReference type="SUPFAM" id="SSF47413">
    <property type="entry name" value="lambda repressor-like DNA-binding domains"/>
    <property type="match status" value="1"/>
</dbReference>
<name>A0A4P6YTS0_9LACO</name>
<dbReference type="AlphaFoldDB" id="A0A4P6YTS0"/>
<dbReference type="InterPro" id="IPR053163">
    <property type="entry name" value="HTH-type_regulator_Rgg"/>
</dbReference>